<evidence type="ECO:0000313" key="3">
    <source>
        <dbReference type="Proteomes" id="UP001519460"/>
    </source>
</evidence>
<proteinExistence type="predicted"/>
<reference evidence="2 3" key="1">
    <citation type="journal article" date="2023" name="Sci. Data">
        <title>Genome assembly of the Korean intertidal mud-creeper Batillaria attramentaria.</title>
        <authorList>
            <person name="Patra A.K."/>
            <person name="Ho P.T."/>
            <person name="Jun S."/>
            <person name="Lee S.J."/>
            <person name="Kim Y."/>
            <person name="Won Y.J."/>
        </authorList>
    </citation>
    <scope>NUCLEOTIDE SEQUENCE [LARGE SCALE GENOMIC DNA]</scope>
    <source>
        <strain evidence="2">Wonlab-2016</strain>
    </source>
</reference>
<dbReference type="EMBL" id="JACVVK020000181">
    <property type="protein sequence ID" value="KAK7486265.1"/>
    <property type="molecule type" value="Genomic_DNA"/>
</dbReference>
<protein>
    <submittedName>
        <fullName evidence="2">Uncharacterized protein</fullName>
    </submittedName>
</protein>
<name>A0ABD0KH34_9CAEN</name>
<dbReference type="Proteomes" id="UP001519460">
    <property type="component" value="Unassembled WGS sequence"/>
</dbReference>
<organism evidence="2 3">
    <name type="scientific">Batillaria attramentaria</name>
    <dbReference type="NCBI Taxonomy" id="370345"/>
    <lineage>
        <taxon>Eukaryota</taxon>
        <taxon>Metazoa</taxon>
        <taxon>Spiralia</taxon>
        <taxon>Lophotrochozoa</taxon>
        <taxon>Mollusca</taxon>
        <taxon>Gastropoda</taxon>
        <taxon>Caenogastropoda</taxon>
        <taxon>Sorbeoconcha</taxon>
        <taxon>Cerithioidea</taxon>
        <taxon>Batillariidae</taxon>
        <taxon>Batillaria</taxon>
    </lineage>
</organism>
<feature type="non-terminal residue" evidence="2">
    <location>
        <position position="106"/>
    </location>
</feature>
<dbReference type="AlphaFoldDB" id="A0ABD0KH34"/>
<gene>
    <name evidence="2" type="ORF">BaRGS_00022435</name>
</gene>
<comment type="caution">
    <text evidence="2">The sequence shown here is derived from an EMBL/GenBank/DDBJ whole genome shotgun (WGS) entry which is preliminary data.</text>
</comment>
<feature type="region of interest" description="Disordered" evidence="1">
    <location>
        <begin position="1"/>
        <end position="24"/>
    </location>
</feature>
<accession>A0ABD0KH34</accession>
<sequence>MKTSFCKAQQPVAPNKPSRSTFQRDCQMQPNQEDLRVMTEAQVKTLGTVSAPTSQHLNCLASVFQLLVAVVTQAAPSADYLFSHHNISLTSRPYQRTFWGLLVFGK</sequence>
<evidence type="ECO:0000256" key="1">
    <source>
        <dbReference type="SAM" id="MobiDB-lite"/>
    </source>
</evidence>
<keyword evidence="3" id="KW-1185">Reference proteome</keyword>
<evidence type="ECO:0000313" key="2">
    <source>
        <dbReference type="EMBL" id="KAK7486265.1"/>
    </source>
</evidence>